<accession>A0A7R9I463</accession>
<organism evidence="1">
    <name type="scientific">Timema bartmani</name>
    <dbReference type="NCBI Taxonomy" id="61472"/>
    <lineage>
        <taxon>Eukaryota</taxon>
        <taxon>Metazoa</taxon>
        <taxon>Ecdysozoa</taxon>
        <taxon>Arthropoda</taxon>
        <taxon>Hexapoda</taxon>
        <taxon>Insecta</taxon>
        <taxon>Pterygota</taxon>
        <taxon>Neoptera</taxon>
        <taxon>Polyneoptera</taxon>
        <taxon>Phasmatodea</taxon>
        <taxon>Timematodea</taxon>
        <taxon>Timematoidea</taxon>
        <taxon>Timematidae</taxon>
        <taxon>Timema</taxon>
    </lineage>
</organism>
<reference evidence="1" key="1">
    <citation type="submission" date="2020-11" db="EMBL/GenBank/DDBJ databases">
        <authorList>
            <person name="Tran Van P."/>
        </authorList>
    </citation>
    <scope>NUCLEOTIDE SEQUENCE</scope>
</reference>
<evidence type="ECO:0000313" key="1">
    <source>
        <dbReference type="EMBL" id="CAD7446811.1"/>
    </source>
</evidence>
<protein>
    <submittedName>
        <fullName evidence="1">Uncharacterized protein</fullName>
    </submittedName>
</protein>
<dbReference type="AlphaFoldDB" id="A0A7R9I463"/>
<dbReference type="EMBL" id="OD568313">
    <property type="protein sequence ID" value="CAD7446811.1"/>
    <property type="molecule type" value="Genomic_DNA"/>
</dbReference>
<gene>
    <name evidence="1" type="ORF">TBIB3V08_LOCUS9134</name>
</gene>
<sequence length="388" mass="40717">MWSTADPVLVTHSYTKRCSRYILAVTSALVVHGSAQLGYGNGYGPLFLDGTSYSRLTPIKYSSPLSSGILSAADTTAVYPGFIGGQMYVPYGQRPPWRGHYDAGSVYSDPSPGYVMASSTANRDNSENVSSTADTSASVNRDYFCRGKNPAYQGNCNPGPRAVALAASSSENNGDPAIVYSTTGASVGTNHEYSDRGKVSACHGNRYPSLSDQQSVAYSAANPGESDVASAADVDMNLGYSTHSDGPHYPHYPERYDPEQSAVGVSTSSAVNSCDSAASADTSVGLNQISLPRVDGPSCDGYEDPGYVYPSGPKYKATVVTSAISYSDSAASYSEGGNFRYPPHVVYPGWGAYFEPGLSTSFAPSSASSNGIPGLYSVYGGPNPYYGR</sequence>
<name>A0A7R9I463_9NEOP</name>
<proteinExistence type="predicted"/>